<dbReference type="InterPro" id="IPR015797">
    <property type="entry name" value="NUDIX_hydrolase-like_dom_sf"/>
</dbReference>
<dbReference type="OrthoDB" id="447842at2759"/>
<comment type="caution">
    <text evidence="2">The sequence shown here is derived from an EMBL/GenBank/DDBJ whole genome shotgun (WGS) entry which is preliminary data.</text>
</comment>
<feature type="non-terminal residue" evidence="2">
    <location>
        <position position="1"/>
    </location>
</feature>
<dbReference type="PANTHER" id="PTHR16099">
    <property type="entry name" value="8-OXO-DGTP DIPHOSPHATES NUDT15"/>
    <property type="match status" value="1"/>
</dbReference>
<accession>A0A2P5HWB8</accession>
<dbReference type="AlphaFoldDB" id="A0A2P5HWB8"/>
<dbReference type="PROSITE" id="PS51462">
    <property type="entry name" value="NUDIX"/>
    <property type="match status" value="1"/>
</dbReference>
<name>A0A2P5HWB8_DIAHE</name>
<dbReference type="InterPro" id="IPR000086">
    <property type="entry name" value="NUDIX_hydrolase_dom"/>
</dbReference>
<organism evidence="2 3">
    <name type="scientific">Diaporthe helianthi</name>
    <dbReference type="NCBI Taxonomy" id="158607"/>
    <lineage>
        <taxon>Eukaryota</taxon>
        <taxon>Fungi</taxon>
        <taxon>Dikarya</taxon>
        <taxon>Ascomycota</taxon>
        <taxon>Pezizomycotina</taxon>
        <taxon>Sordariomycetes</taxon>
        <taxon>Sordariomycetidae</taxon>
        <taxon>Diaporthales</taxon>
        <taxon>Diaporthaceae</taxon>
        <taxon>Diaporthe</taxon>
    </lineage>
</organism>
<dbReference type="InParanoid" id="A0A2P5HWB8"/>
<dbReference type="GO" id="GO:0035539">
    <property type="term" value="F:8-oxo-7,8-dihydrodeoxyguanosine triphosphate pyrophosphatase activity"/>
    <property type="evidence" value="ECO:0007669"/>
    <property type="project" value="TreeGrafter"/>
</dbReference>
<feature type="domain" description="Nudix hydrolase" evidence="1">
    <location>
        <begin position="103"/>
        <end position="236"/>
    </location>
</feature>
<evidence type="ECO:0000313" key="2">
    <source>
        <dbReference type="EMBL" id="POS74559.1"/>
    </source>
</evidence>
<proteinExistence type="predicted"/>
<dbReference type="Pfam" id="PF00293">
    <property type="entry name" value="NUDIX"/>
    <property type="match status" value="1"/>
</dbReference>
<reference evidence="2" key="1">
    <citation type="submission" date="2017-09" db="EMBL/GenBank/DDBJ databases">
        <title>Polyketide synthases of a Diaporthe helianthi virulent isolate.</title>
        <authorList>
            <person name="Baroncelli R."/>
        </authorList>
    </citation>
    <scope>NUCLEOTIDE SEQUENCE [LARGE SCALE GENOMIC DNA]</scope>
    <source>
        <strain evidence="2">7/96</strain>
    </source>
</reference>
<evidence type="ECO:0000259" key="1">
    <source>
        <dbReference type="PROSITE" id="PS51462"/>
    </source>
</evidence>
<evidence type="ECO:0000313" key="3">
    <source>
        <dbReference type="Proteomes" id="UP000094444"/>
    </source>
</evidence>
<dbReference type="SUPFAM" id="SSF55811">
    <property type="entry name" value="Nudix"/>
    <property type="match status" value="1"/>
</dbReference>
<dbReference type="GO" id="GO:0006203">
    <property type="term" value="P:dGTP catabolic process"/>
    <property type="evidence" value="ECO:0007669"/>
    <property type="project" value="TreeGrafter"/>
</dbReference>
<dbReference type="Proteomes" id="UP000094444">
    <property type="component" value="Unassembled WGS sequence"/>
</dbReference>
<dbReference type="GO" id="GO:0005829">
    <property type="term" value="C:cytosol"/>
    <property type="evidence" value="ECO:0007669"/>
    <property type="project" value="TreeGrafter"/>
</dbReference>
<sequence length="245" mass="27433">LDVELLTALSKRKCISPSGSIAGKSTAKYVSCFNVKEASSICVLLSQLLSLDPILKRAELPRFFIQDNIETEDYIIRHFPNAKPTCRLFQFSQPNQPLSTMGGQRPHVEIAAVIPDGQGNIVIGKRKGKTGTGLYELPGGNLDFGEDIFASIKREVLEETGLKIIPKKIIAYTNDIQKAEEKHEVTLYVLSEREDPSQQPETKEPHKIEGWEWKAWKEIAGLGEAELYLPTLNLVRSEPQLDTKF</sequence>
<dbReference type="PANTHER" id="PTHR16099:SF5">
    <property type="entry name" value="NUCLEOTIDE TRIPHOSPHATE DIPHOSPHATASE NUDT15"/>
    <property type="match status" value="1"/>
</dbReference>
<keyword evidence="3" id="KW-1185">Reference proteome</keyword>
<dbReference type="EMBL" id="MAVT02000609">
    <property type="protein sequence ID" value="POS74559.1"/>
    <property type="molecule type" value="Genomic_DNA"/>
</dbReference>
<dbReference type="STRING" id="158607.A0A2P5HWB8"/>
<gene>
    <name evidence="2" type="ORF">DHEL01_v207051</name>
</gene>
<dbReference type="CDD" id="cd04678">
    <property type="entry name" value="NUDIX_MTH2_Nudt15"/>
    <property type="match status" value="1"/>
</dbReference>
<protein>
    <submittedName>
        <fullName evidence="2">Nudix domain containing protein</fullName>
    </submittedName>
</protein>
<dbReference type="Gene3D" id="3.90.79.10">
    <property type="entry name" value="Nucleoside Triphosphate Pyrophosphohydrolase"/>
    <property type="match status" value="1"/>
</dbReference>